<feature type="domain" description="Carrier" evidence="3">
    <location>
        <begin position="10"/>
        <end position="84"/>
    </location>
</feature>
<gene>
    <name evidence="4" type="ORF">JEQ17_37300</name>
</gene>
<dbReference type="InterPro" id="IPR009081">
    <property type="entry name" value="PP-bd_ACP"/>
</dbReference>
<organism evidence="4 5">
    <name type="scientific">Streptomyces liliifuscus</name>
    <dbReference type="NCBI Taxonomy" id="2797636"/>
    <lineage>
        <taxon>Bacteria</taxon>
        <taxon>Bacillati</taxon>
        <taxon>Actinomycetota</taxon>
        <taxon>Actinomycetes</taxon>
        <taxon>Kitasatosporales</taxon>
        <taxon>Streptomycetaceae</taxon>
        <taxon>Streptomyces</taxon>
    </lineage>
</organism>
<proteinExistence type="predicted"/>
<dbReference type="SMART" id="SM01294">
    <property type="entry name" value="PKS_PP_betabranch"/>
    <property type="match status" value="1"/>
</dbReference>
<keyword evidence="1" id="KW-0596">Phosphopantetheine</keyword>
<evidence type="ECO:0000313" key="4">
    <source>
        <dbReference type="EMBL" id="QQM44512.1"/>
    </source>
</evidence>
<dbReference type="SMART" id="SM00823">
    <property type="entry name" value="PKS_PP"/>
    <property type="match status" value="1"/>
</dbReference>
<keyword evidence="5" id="KW-1185">Reference proteome</keyword>
<dbReference type="GO" id="GO:0017000">
    <property type="term" value="P:antibiotic biosynthetic process"/>
    <property type="evidence" value="ECO:0007669"/>
    <property type="project" value="UniProtKB-ARBA"/>
</dbReference>
<accession>A0A7T7L126</accession>
<keyword evidence="2" id="KW-0597">Phosphoprotein</keyword>
<dbReference type="GO" id="GO:0031177">
    <property type="term" value="F:phosphopantetheine binding"/>
    <property type="evidence" value="ECO:0007669"/>
    <property type="project" value="InterPro"/>
</dbReference>
<dbReference type="SUPFAM" id="SSF47336">
    <property type="entry name" value="ACP-like"/>
    <property type="match status" value="1"/>
</dbReference>
<reference evidence="4 5" key="1">
    <citation type="submission" date="2020-12" db="EMBL/GenBank/DDBJ databases">
        <title>A novel species.</title>
        <authorList>
            <person name="Li K."/>
        </authorList>
    </citation>
    <scope>NUCLEOTIDE SEQUENCE [LARGE SCALE GENOMIC DNA]</scope>
    <source>
        <strain evidence="4 5">ZYC-3</strain>
    </source>
</reference>
<sequence length="88" mass="9726">MSVPTAHNEQTLTTWITTRVAEYLRRPPTEIDPTTPLAEYGLDSVAALSLCGDVEDHYEVTIDPTAAWDYPTVRALAGHLLTELEGQE</sequence>
<dbReference type="KEGG" id="slf:JEQ17_37300"/>
<dbReference type="PROSITE" id="PS50075">
    <property type="entry name" value="CARRIER"/>
    <property type="match status" value="1"/>
</dbReference>
<evidence type="ECO:0000256" key="2">
    <source>
        <dbReference type="ARBA" id="ARBA00022553"/>
    </source>
</evidence>
<dbReference type="InterPro" id="IPR036736">
    <property type="entry name" value="ACP-like_sf"/>
</dbReference>
<dbReference type="EMBL" id="CP066831">
    <property type="protein sequence ID" value="QQM44512.1"/>
    <property type="molecule type" value="Genomic_DNA"/>
</dbReference>
<name>A0A7T7L126_9ACTN</name>
<dbReference type="InterPro" id="IPR020806">
    <property type="entry name" value="PKS_PP-bd"/>
</dbReference>
<protein>
    <submittedName>
        <fullName evidence="4">Acyl carrier protein</fullName>
    </submittedName>
</protein>
<evidence type="ECO:0000313" key="5">
    <source>
        <dbReference type="Proteomes" id="UP000595636"/>
    </source>
</evidence>
<dbReference type="RefSeq" id="WP_200399365.1">
    <property type="nucleotide sequence ID" value="NZ_CP066831.1"/>
</dbReference>
<evidence type="ECO:0000259" key="3">
    <source>
        <dbReference type="PROSITE" id="PS50075"/>
    </source>
</evidence>
<dbReference type="Gene3D" id="1.10.1200.10">
    <property type="entry name" value="ACP-like"/>
    <property type="match status" value="1"/>
</dbReference>
<dbReference type="Proteomes" id="UP000595636">
    <property type="component" value="Chromosome"/>
</dbReference>
<dbReference type="AlphaFoldDB" id="A0A7T7L126"/>
<dbReference type="Pfam" id="PF00550">
    <property type="entry name" value="PP-binding"/>
    <property type="match status" value="1"/>
</dbReference>
<evidence type="ECO:0000256" key="1">
    <source>
        <dbReference type="ARBA" id="ARBA00022450"/>
    </source>
</evidence>